<feature type="transmembrane region" description="Helical" evidence="9">
    <location>
        <begin position="144"/>
        <end position="163"/>
    </location>
</feature>
<proteinExistence type="predicted"/>
<dbReference type="PANTHER" id="PTHR45638:SF11">
    <property type="entry name" value="CYCLIC NUCLEOTIDE-GATED CATION CHANNEL SUBUNIT A"/>
    <property type="match status" value="1"/>
</dbReference>
<gene>
    <name evidence="11" type="ORF">FHG12_01840</name>
</gene>
<dbReference type="Pfam" id="PF13646">
    <property type="entry name" value="HEAT_2"/>
    <property type="match status" value="1"/>
</dbReference>
<evidence type="ECO:0000256" key="3">
    <source>
        <dbReference type="ARBA" id="ARBA00022692"/>
    </source>
</evidence>
<feature type="transmembrane region" description="Helical" evidence="9">
    <location>
        <begin position="85"/>
        <end position="104"/>
    </location>
</feature>
<dbReference type="Proteomes" id="UP000305398">
    <property type="component" value="Chromosome"/>
</dbReference>
<keyword evidence="7" id="KW-1071">Ligand-gated ion channel</keyword>
<dbReference type="SMART" id="SM00100">
    <property type="entry name" value="cNMP"/>
    <property type="match status" value="1"/>
</dbReference>
<dbReference type="SUPFAM" id="SSF48371">
    <property type="entry name" value="ARM repeat"/>
    <property type="match status" value="1"/>
</dbReference>
<evidence type="ECO:0000256" key="5">
    <source>
        <dbReference type="ARBA" id="ARBA00023065"/>
    </source>
</evidence>
<keyword evidence="12" id="KW-1185">Reference proteome</keyword>
<protein>
    <submittedName>
        <fullName evidence="11">Cyclic nucleotide-binding domain-containing protein</fullName>
    </submittedName>
</protein>
<organism evidence="11 12">
    <name type="scientific">Hymenobacter jejuensis</name>
    <dbReference type="NCBI Taxonomy" id="2502781"/>
    <lineage>
        <taxon>Bacteria</taxon>
        <taxon>Pseudomonadati</taxon>
        <taxon>Bacteroidota</taxon>
        <taxon>Cytophagia</taxon>
        <taxon>Cytophagales</taxon>
        <taxon>Hymenobacteraceae</taxon>
        <taxon>Hymenobacter</taxon>
    </lineage>
</organism>
<feature type="transmembrane region" description="Helical" evidence="9">
    <location>
        <begin position="264"/>
        <end position="283"/>
    </location>
</feature>
<evidence type="ECO:0000256" key="1">
    <source>
        <dbReference type="ARBA" id="ARBA00004141"/>
    </source>
</evidence>
<feature type="transmembrane region" description="Helical" evidence="9">
    <location>
        <begin position="169"/>
        <end position="187"/>
    </location>
</feature>
<evidence type="ECO:0000256" key="4">
    <source>
        <dbReference type="ARBA" id="ARBA00022989"/>
    </source>
</evidence>
<evidence type="ECO:0000256" key="7">
    <source>
        <dbReference type="ARBA" id="ARBA00023286"/>
    </source>
</evidence>
<dbReference type="Gene3D" id="1.25.10.10">
    <property type="entry name" value="Leucine-rich Repeat Variant"/>
    <property type="match status" value="1"/>
</dbReference>
<feature type="transmembrane region" description="Helical" evidence="9">
    <location>
        <begin position="231"/>
        <end position="252"/>
    </location>
</feature>
<dbReference type="InterPro" id="IPR016024">
    <property type="entry name" value="ARM-type_fold"/>
</dbReference>
<keyword evidence="3 9" id="KW-0812">Transmembrane</keyword>
<dbReference type="PROSITE" id="PS50042">
    <property type="entry name" value="CNMP_BINDING_3"/>
    <property type="match status" value="1"/>
</dbReference>
<dbReference type="InterPro" id="IPR018488">
    <property type="entry name" value="cNMP-bd_CS"/>
</dbReference>
<dbReference type="InterPro" id="IPR000595">
    <property type="entry name" value="cNMP-bd_dom"/>
</dbReference>
<name>A0A5B7ZV88_9BACT</name>
<evidence type="ECO:0000256" key="9">
    <source>
        <dbReference type="SAM" id="Phobius"/>
    </source>
</evidence>
<dbReference type="PANTHER" id="PTHR45638">
    <property type="entry name" value="CYCLIC NUCLEOTIDE-GATED CATION CHANNEL SUBUNIT A"/>
    <property type="match status" value="1"/>
</dbReference>
<dbReference type="Gene3D" id="2.60.120.10">
    <property type="entry name" value="Jelly Rolls"/>
    <property type="match status" value="1"/>
</dbReference>
<dbReference type="CDD" id="cd00038">
    <property type="entry name" value="CAP_ED"/>
    <property type="match status" value="1"/>
</dbReference>
<evidence type="ECO:0000256" key="8">
    <source>
        <dbReference type="ARBA" id="ARBA00023303"/>
    </source>
</evidence>
<keyword evidence="5" id="KW-0406">Ion transport</keyword>
<feature type="domain" description="Cyclic nucleotide-binding" evidence="10">
    <location>
        <begin position="929"/>
        <end position="1044"/>
    </location>
</feature>
<dbReference type="GO" id="GO:0005221">
    <property type="term" value="F:intracellularly cyclic nucleotide-activated monoatomic cation channel activity"/>
    <property type="evidence" value="ECO:0007669"/>
    <property type="project" value="InterPro"/>
</dbReference>
<feature type="transmembrane region" description="Helical" evidence="9">
    <location>
        <begin position="21"/>
        <end position="41"/>
    </location>
</feature>
<dbReference type="GO" id="GO:0044877">
    <property type="term" value="F:protein-containing complex binding"/>
    <property type="evidence" value="ECO:0007669"/>
    <property type="project" value="TreeGrafter"/>
</dbReference>
<evidence type="ECO:0000259" key="10">
    <source>
        <dbReference type="PROSITE" id="PS50042"/>
    </source>
</evidence>
<feature type="transmembrane region" description="Helical" evidence="9">
    <location>
        <begin position="110"/>
        <end position="132"/>
    </location>
</feature>
<feature type="transmembrane region" description="Helical" evidence="9">
    <location>
        <begin position="53"/>
        <end position="73"/>
    </location>
</feature>
<dbReference type="InterPro" id="IPR018490">
    <property type="entry name" value="cNMP-bd_dom_sf"/>
</dbReference>
<feature type="transmembrane region" description="Helical" evidence="9">
    <location>
        <begin position="295"/>
        <end position="315"/>
    </location>
</feature>
<keyword evidence="8" id="KW-0407">Ion channel</keyword>
<accession>A0A5B7ZV88</accession>
<evidence type="ECO:0000313" key="12">
    <source>
        <dbReference type="Proteomes" id="UP000305398"/>
    </source>
</evidence>
<evidence type="ECO:0000256" key="2">
    <source>
        <dbReference type="ARBA" id="ARBA00022448"/>
    </source>
</evidence>
<dbReference type="InterPro" id="IPR014710">
    <property type="entry name" value="RmlC-like_jellyroll"/>
</dbReference>
<dbReference type="GO" id="GO:0016020">
    <property type="term" value="C:membrane"/>
    <property type="evidence" value="ECO:0007669"/>
    <property type="project" value="UniProtKB-SubCell"/>
</dbReference>
<dbReference type="OrthoDB" id="9810708at2"/>
<dbReference type="AlphaFoldDB" id="A0A5B7ZV88"/>
<dbReference type="RefSeq" id="WP_139513993.1">
    <property type="nucleotide sequence ID" value="NZ_CP040896.1"/>
</dbReference>
<reference evidence="11 12" key="1">
    <citation type="submission" date="2019-06" db="EMBL/GenBank/DDBJ databases">
        <authorList>
            <person name="Srinivasan S."/>
        </authorList>
    </citation>
    <scope>NUCLEOTIDE SEQUENCE [LARGE SCALE GENOMIC DNA]</scope>
    <source>
        <strain evidence="11 12">17J68-5</strain>
    </source>
</reference>
<dbReference type="InterPro" id="IPR011989">
    <property type="entry name" value="ARM-like"/>
</dbReference>
<dbReference type="KEGG" id="hyj:FHG12_01840"/>
<sequence>MEKLNRFLGIRPREAKTVWLFFAHNFLLGLGTVLAFVAANVVLLHDQPMRNLPLGYCAGALAVLVVGRVYAYFEEQLLLKKLAGRALLGAIVLVLGLGLLWWYAPSVGAAVAIMAGYRVAYLLVNLQIWGIASASFNARQGRRLFNVISSGDIVGKGLGALLLVLLHRYLGLSALLLAAFGAFLGAWRMQQLTLQAQSAARIKSSYTGRPLPKSLLQHGFGRNQLIRAMGFSLAALAAVTVCVEYFLFMSVYNRLPLQPSIVETMGGVLALTYLLALVGKVVLTRYGLDRLGVRGALAGLPLAGLAGVLLAGALTALRAGFAARMLFFCGFYLVLESLRRALFEPIFQTLYQPLKPRERVESHTLIKGFYEPLGLGLSGLLLFGLRQMPALSQWVPLVWMALLLLGALYLVKHAYRNYLEGLKGALGLRFLENAPSATETDEPGQHPDEEALDAIEHLQRAGSGALAEHAENLLNHADSRVRNRVLRLVGHHADPTLLRRLALDDPNPVLREMASRLVGRHPQADDLLQHPDLVVRKGALIGRLEDQPADALAQTSLEALLASTDPDTQLLALALIRFLIPEQQLALVTTSLHSPDPTLVQAAVHAVAETPTPTLIAQLIALVSDKKVRKPAAECLVRLGDAALPLLKEALLQETDEQCSRRLAQVCASPTTPAARQVLVDVVQGANLHGRAAALMALAHFPSSHDDSPVFQRLVEKELRMAKHLLHGMVAANAELRSALHFELRGCRRRLFGLLLQMYERQYIVEARRGVEHSTGERQLTALEILDNLIPRPLYQGLQALLDVGRLSHKVQLLEGILGPSLSSEPIHTTIVRRGAAGFSSWTISVALRQWHAQPNTVEYLYPLLQSPNLLIQESACAVLRQLPMQRPAAFDHLVSVYPCVNQMLMSNQANGPSYSAQERIRMLKGTPLFAETSENVLATIMPIMKEVAFQPGQEIFAKGAIGTTLFIVGDGEVGIFDGKRQLTTFRKGDFFGELALLDAQARSASAVALGPVVAFRIDQEDFYDVMEECAEVVRNIMRVLCQRLRQQNDKM</sequence>
<dbReference type="EMBL" id="CP040896">
    <property type="protein sequence ID" value="QDA58918.1"/>
    <property type="molecule type" value="Genomic_DNA"/>
</dbReference>
<dbReference type="Pfam" id="PF00027">
    <property type="entry name" value="cNMP_binding"/>
    <property type="match status" value="1"/>
</dbReference>
<comment type="subcellular location">
    <subcellularLocation>
        <location evidence="1">Membrane</location>
        <topology evidence="1">Multi-pass membrane protein</topology>
    </subcellularLocation>
</comment>
<dbReference type="SUPFAM" id="SSF51206">
    <property type="entry name" value="cAMP-binding domain-like"/>
    <property type="match status" value="1"/>
</dbReference>
<keyword evidence="6 9" id="KW-0472">Membrane</keyword>
<evidence type="ECO:0000313" key="11">
    <source>
        <dbReference type="EMBL" id="QDA58918.1"/>
    </source>
</evidence>
<evidence type="ECO:0000256" key="6">
    <source>
        <dbReference type="ARBA" id="ARBA00023136"/>
    </source>
</evidence>
<keyword evidence="4 9" id="KW-1133">Transmembrane helix</keyword>
<dbReference type="InterPro" id="IPR050866">
    <property type="entry name" value="CNG_cation_channel"/>
</dbReference>
<dbReference type="PROSITE" id="PS00889">
    <property type="entry name" value="CNMP_BINDING_2"/>
    <property type="match status" value="1"/>
</dbReference>
<keyword evidence="2" id="KW-0813">Transport</keyword>